<evidence type="ECO:0000313" key="4">
    <source>
        <dbReference type="Proteomes" id="UP000254150"/>
    </source>
</evidence>
<dbReference type="Proteomes" id="UP000254150">
    <property type="component" value="Unassembled WGS sequence"/>
</dbReference>
<accession>A0A380P2K1</accession>
<name>A0A380P2K1_STRGR</name>
<dbReference type="PANTHER" id="PTHR30349:SF64">
    <property type="entry name" value="PROPHAGE INTEGRASE INTD-RELATED"/>
    <property type="match status" value="1"/>
</dbReference>
<dbReference type="PANTHER" id="PTHR30349">
    <property type="entry name" value="PHAGE INTEGRASE-RELATED"/>
    <property type="match status" value="1"/>
</dbReference>
<dbReference type="GO" id="GO:0015074">
    <property type="term" value="P:DNA integration"/>
    <property type="evidence" value="ECO:0007669"/>
    <property type="project" value="InterPro"/>
</dbReference>
<keyword evidence="1" id="KW-0233">DNA recombination</keyword>
<reference evidence="3 4" key="1">
    <citation type="submission" date="2018-06" db="EMBL/GenBank/DDBJ databases">
        <authorList>
            <consortium name="Pathogen Informatics"/>
            <person name="Doyle S."/>
        </authorList>
    </citation>
    <scope>NUCLEOTIDE SEQUENCE [LARGE SCALE GENOMIC DNA]</scope>
    <source>
        <strain evidence="3 4">NCTC7807</strain>
    </source>
</reference>
<dbReference type="InterPro" id="IPR050090">
    <property type="entry name" value="Tyrosine_recombinase_XerCD"/>
</dbReference>
<organism evidence="3 4">
    <name type="scientific">Streptomyces griseus</name>
    <dbReference type="NCBI Taxonomy" id="1911"/>
    <lineage>
        <taxon>Bacteria</taxon>
        <taxon>Bacillati</taxon>
        <taxon>Actinomycetota</taxon>
        <taxon>Actinomycetes</taxon>
        <taxon>Kitasatosporales</taxon>
        <taxon>Streptomycetaceae</taxon>
        <taxon>Streptomyces</taxon>
    </lineage>
</organism>
<evidence type="ECO:0000259" key="2">
    <source>
        <dbReference type="PROSITE" id="PS51898"/>
    </source>
</evidence>
<dbReference type="SUPFAM" id="SSF56349">
    <property type="entry name" value="DNA breaking-rejoining enzymes"/>
    <property type="match status" value="1"/>
</dbReference>
<dbReference type="PROSITE" id="PS51898">
    <property type="entry name" value="TYR_RECOMBINASE"/>
    <property type="match status" value="1"/>
</dbReference>
<feature type="domain" description="Tyr recombinase" evidence="2">
    <location>
        <begin position="245"/>
        <end position="461"/>
    </location>
</feature>
<dbReference type="Gene3D" id="1.10.443.10">
    <property type="entry name" value="Intergrase catalytic core"/>
    <property type="match status" value="1"/>
</dbReference>
<evidence type="ECO:0000313" key="3">
    <source>
        <dbReference type="EMBL" id="SUP58401.1"/>
    </source>
</evidence>
<dbReference type="AlphaFoldDB" id="A0A380P2K1"/>
<dbReference type="GO" id="GO:0006310">
    <property type="term" value="P:DNA recombination"/>
    <property type="evidence" value="ECO:0007669"/>
    <property type="project" value="UniProtKB-KW"/>
</dbReference>
<dbReference type="InterPro" id="IPR011010">
    <property type="entry name" value="DNA_brk_join_enz"/>
</dbReference>
<dbReference type="InterPro" id="IPR002104">
    <property type="entry name" value="Integrase_catalytic"/>
</dbReference>
<evidence type="ECO:0000256" key="1">
    <source>
        <dbReference type="ARBA" id="ARBA00023172"/>
    </source>
</evidence>
<proteinExistence type="predicted"/>
<dbReference type="InterPro" id="IPR013762">
    <property type="entry name" value="Integrase-like_cat_sf"/>
</dbReference>
<dbReference type="EMBL" id="UHID01000006">
    <property type="protein sequence ID" value="SUP58401.1"/>
    <property type="molecule type" value="Genomic_DNA"/>
</dbReference>
<protein>
    <submittedName>
        <fullName evidence="3">Integrase</fullName>
    </submittedName>
</protein>
<gene>
    <name evidence="3" type="ORF">NCTC7807_03692</name>
</gene>
<sequence length="470" mass="51466">MRRTVLTYDVDIWSVRKRSGRPKPFELRWRVGQRSHSRSFKLKAQAEGRSSELLAALRDRQQFDEETGLPAHELAALNSPTVFEHATAYVAMKWPQAAAKHRASIAEALAVAVPALVTTTRGAPGRAALRAALYQWAYRMAPGPGGLAPRHTLEEPPAEVRSALAWIAQHSMQVKALESPDRLRPALNALAVRIDGRPAAENTVRRKLMVLSNFLRYTVEEKGLLTTNPLQRVDWRPPETEGEIDFRYVPGPDLARRLIAAVTAQGSRGDHLGAFFGCLYYAAMRPGEIASLKETDCTLPPLDAPGEWGQLLLGESRPEVGGGWTDDGASYEARALKRRARGAVRVVPIPPVLVKAIRAHLTTHGTAADGRLFRAANGGRVRSTEYCDLWSMARAGVLSEPEAASPLAEVPYSLRHAGVSLWIKSGVDPAEVAARAGHSIAVLYRFYAKILKGDQGRSNRLIERGLAEEG</sequence>
<dbReference type="GO" id="GO:0003677">
    <property type="term" value="F:DNA binding"/>
    <property type="evidence" value="ECO:0007669"/>
    <property type="project" value="InterPro"/>
</dbReference>